<dbReference type="InterPro" id="IPR057564">
    <property type="entry name" value="HEAT_ATR"/>
</dbReference>
<feature type="transmembrane region" description="Helical" evidence="14">
    <location>
        <begin position="449"/>
        <end position="470"/>
    </location>
</feature>
<evidence type="ECO:0000313" key="19">
    <source>
        <dbReference type="Proteomes" id="UP001521222"/>
    </source>
</evidence>
<evidence type="ECO:0000256" key="8">
    <source>
        <dbReference type="ARBA" id="ARBA00022777"/>
    </source>
</evidence>
<dbReference type="CDD" id="cd05169">
    <property type="entry name" value="PIKKc_TOR"/>
    <property type="match status" value="1"/>
</dbReference>
<dbReference type="EC" id="2.7.11.1" evidence="3"/>
<dbReference type="SMART" id="SM00146">
    <property type="entry name" value="PI3Kc"/>
    <property type="match status" value="1"/>
</dbReference>
<evidence type="ECO:0000259" key="17">
    <source>
        <dbReference type="PROSITE" id="PS51190"/>
    </source>
</evidence>
<evidence type="ECO:0000256" key="3">
    <source>
        <dbReference type="ARBA" id="ARBA00012513"/>
    </source>
</evidence>
<feature type="domain" description="FATC" evidence="17">
    <location>
        <begin position="2956"/>
        <end position="2988"/>
    </location>
</feature>
<evidence type="ECO:0000256" key="4">
    <source>
        <dbReference type="ARBA" id="ARBA00022527"/>
    </source>
</evidence>
<dbReference type="SMART" id="SM01343">
    <property type="entry name" value="FATC"/>
    <property type="match status" value="1"/>
</dbReference>
<evidence type="ECO:0000256" key="11">
    <source>
        <dbReference type="ARBA" id="ARBA00047899"/>
    </source>
</evidence>
<keyword evidence="8 18" id="KW-0418">Kinase</keyword>
<keyword evidence="6" id="KW-0677">Repeat</keyword>
<dbReference type="InterPro" id="IPR036940">
    <property type="entry name" value="PI3/4_kinase_cat_sf"/>
</dbReference>
<evidence type="ECO:0000256" key="12">
    <source>
        <dbReference type="ARBA" id="ARBA00048679"/>
    </source>
</evidence>
<dbReference type="Gene3D" id="1.25.10.10">
    <property type="entry name" value="Leucine-rich Repeat Variant"/>
    <property type="match status" value="4"/>
</dbReference>
<comment type="subunit">
    <text evidence="2">Associates with DNA double-strand breaks.</text>
</comment>
<dbReference type="SMART" id="SM01345">
    <property type="entry name" value="Rapamycin_bind"/>
    <property type="match status" value="1"/>
</dbReference>
<evidence type="ECO:0000256" key="1">
    <source>
        <dbReference type="ARBA" id="ARBA00011031"/>
    </source>
</evidence>
<dbReference type="InterPro" id="IPR018936">
    <property type="entry name" value="PI3/4_kinase_CS"/>
</dbReference>
<dbReference type="PROSITE" id="PS00915">
    <property type="entry name" value="PI3_4_KINASE_1"/>
    <property type="match status" value="1"/>
</dbReference>
<keyword evidence="14" id="KW-1133">Transmembrane helix</keyword>
<dbReference type="SUPFAM" id="SSF56112">
    <property type="entry name" value="Protein kinase-like (PK-like)"/>
    <property type="match status" value="1"/>
</dbReference>
<keyword evidence="14" id="KW-0812">Transmembrane</keyword>
<dbReference type="Gene3D" id="1.10.1070.11">
    <property type="entry name" value="Phosphatidylinositol 3-/4-kinase, catalytic domain"/>
    <property type="match status" value="1"/>
</dbReference>
<keyword evidence="19" id="KW-1185">Reference proteome</keyword>
<dbReference type="Pfam" id="PF23593">
    <property type="entry name" value="HEAT_ATR"/>
    <property type="match status" value="1"/>
</dbReference>
<protein>
    <recommendedName>
        <fullName evidence="3">non-specific serine/threonine protein kinase</fullName>
        <ecNumber evidence="3">2.7.11.1</ecNumber>
    </recommendedName>
</protein>
<dbReference type="Proteomes" id="UP001521222">
    <property type="component" value="Unassembled WGS sequence"/>
</dbReference>
<gene>
    <name evidence="18" type="primary">TOR1</name>
    <name evidence="18" type="ORF">SLS59_002658</name>
</gene>
<dbReference type="SUPFAM" id="SSF48371">
    <property type="entry name" value="ARM repeat"/>
    <property type="match status" value="2"/>
</dbReference>
<dbReference type="Gene3D" id="2.130.10.10">
    <property type="entry name" value="YVTN repeat-like/Quinoprotein amine dehydrogenase"/>
    <property type="match status" value="1"/>
</dbReference>
<dbReference type="Pfam" id="PF02260">
    <property type="entry name" value="FATC"/>
    <property type="match status" value="1"/>
</dbReference>
<dbReference type="InterPro" id="IPR011989">
    <property type="entry name" value="ARM-like"/>
</dbReference>
<evidence type="ECO:0000256" key="9">
    <source>
        <dbReference type="ARBA" id="ARBA00022840"/>
    </source>
</evidence>
<name>A0ABR3RS55_9PLEO</name>
<keyword evidence="5" id="KW-0808">Transferase</keyword>
<comment type="similarity">
    <text evidence="1">Belongs to the PI3/PI4-kinase family.</text>
</comment>
<comment type="catalytic activity">
    <reaction evidence="11">
        <text>L-threonyl-[protein] + ATP = O-phospho-L-threonyl-[protein] + ADP + H(+)</text>
        <dbReference type="Rhea" id="RHEA:46608"/>
        <dbReference type="Rhea" id="RHEA-COMP:11060"/>
        <dbReference type="Rhea" id="RHEA-COMP:11605"/>
        <dbReference type="ChEBI" id="CHEBI:15378"/>
        <dbReference type="ChEBI" id="CHEBI:30013"/>
        <dbReference type="ChEBI" id="CHEBI:30616"/>
        <dbReference type="ChEBI" id="CHEBI:61977"/>
        <dbReference type="ChEBI" id="CHEBI:456216"/>
        <dbReference type="EC" id="2.7.11.1"/>
    </reaction>
</comment>
<dbReference type="Pfam" id="PF02259">
    <property type="entry name" value="FAT"/>
    <property type="match status" value="1"/>
</dbReference>
<dbReference type="InterPro" id="IPR014009">
    <property type="entry name" value="PIK_FAT"/>
</dbReference>
<dbReference type="InterPro" id="IPR024585">
    <property type="entry name" value="mTOR_dom"/>
</dbReference>
<organism evidence="18 19">
    <name type="scientific">Nothophoma quercina</name>
    <dbReference type="NCBI Taxonomy" id="749835"/>
    <lineage>
        <taxon>Eukaryota</taxon>
        <taxon>Fungi</taxon>
        <taxon>Dikarya</taxon>
        <taxon>Ascomycota</taxon>
        <taxon>Pezizomycotina</taxon>
        <taxon>Dothideomycetes</taxon>
        <taxon>Pleosporomycetidae</taxon>
        <taxon>Pleosporales</taxon>
        <taxon>Pleosporineae</taxon>
        <taxon>Didymellaceae</taxon>
        <taxon>Nothophoma</taxon>
    </lineage>
</organism>
<dbReference type="PROSITE" id="PS50077">
    <property type="entry name" value="HEAT_REPEAT"/>
    <property type="match status" value="1"/>
</dbReference>
<sequence length="2988" mass="335873">MAMSRPTVSKAKTSYPIFAASFATSRPGVLAVGGGGGGGRHGVKNMITVFDFTSRAPTAEPIAEIEASKDDSVTCLANLATRDGLILYAGVNSSEEDRTKDNNEHFRAFEVQLPKGKVATDGADANISYLSKTKLFAPVQDVNAKKEGYQRLARLSPPQRMAASTPTRRIGAIASSLAGDENEIVVFSATSNKPQDPQDILKRIKLGKNEEANDLDIFDKGDGQFELAYVLDYDVVVHNVSTTQTKPKDERRKLYSIPMPDLGQKGGRSKLRCIRWLTPEHLLLLVNKPNRTGVELLLVHMYEEGPGSVVLRKSLPKRVKAATDMDVALLDPDSSGAYQIAIAIASIDISLHVYSIDYHGRSRNSLSSFHHFATYDNVHEVQMTKAVFSPFHKPVAPPDQSTDRKAGPQYLRLASTSLGNTISVETFELQPLNGRYVLQTARTRNIYSAATYLVIAMVVAAIALMIQSFVDPQGELTKHIVPRSLQNAGSQYKPMGELAREKRHQAQLNNADSPTMKTVHRIQDLLHLHMPHHALPNPPAEQKALVIRHDGDNEELSTEVHESTEEVIKKHTEAKQWEELSEEEKHYWRKKLSDAGMWAVGEGETILKSIFFGNIAGAIGAAAQELAPAVFTNFYGEVYGKISSLIVGGSDSNERIGGIHALNALIDFRGDDAGTKTTRFASYLRAVMRGQDTTSMVVAAKALGRLAKPGGTLTAELVEAEVKGALEWLQLERLENRRFAAVLILRELAKNSPTLMYQWIAQIFEVIWVALRDPKVLIRESAAEAISACFEIISPRDSAMRQLWFGKVYDEIFRGFTINTNEAIHGSLLTMKELLDKSAYFMNEARFKETAETVLKYREHRDTLVRREVVLIIPRLASYSPTDFAAKYLHQCMLHLQGLIKNGRDRDKAFVAIGQVANAVGVAISPYLEGILGFIQEGLTVKARNKGTINEAPIFQCLSMIAAAVGQALTKSVERLLDPIFSCGLSDSLFQALVDMAHYVPPSRPMIQEKLLDLLSQILAQRPFLPLGSPYQLSQPPTIWTRDHKDPAIIPAKEAEIALALHTLGSFDFTGHVLNEFVRDVAIRYVEADNPEIRKRAALTCCQLFVKDPIVHQTSTHATKVVGDIIEKLLTVGVGDVDWEIRWEVLLALDARFDRHLGKADNVRTLFLALNDEIFVIRQAAMSIIGRLTAVNPAYVFPSLRKVLLQLLTEVNYANSPRSKEESAKLISSLVGAADSLIKPLVDPIVTVLLPKARDPNPEVASTTLKAIGDLASVGGEGMVKYIPELMPVILDFMQDMSSDSKRFSALKALGQLATNAGYVIEPYRDYPELMNILMSIVKTEPEGELRRETVRLMGTLGALDPDEYQKIMEQSPDQQLILEAQAVTDVSLIMQGITPSNEEYYPTIVISTLMGLLKDTSLMQFHSAVVDAVMNIYATMGLKCVPFLNQVVPGFLQVIRSTPAGRSEGYFNQLSQLVRIVRQHIRPYLPSILTCVKEYWGNNPQLQATILSLIEAIARSLEGEFKVYLADVLPLMLSVLDSDTTGKRLPSERVLHAFLIFGSSAEEYMHLIIPIMVKMFDKPGQPQHIRRLAIETLGRLSKQVNVSEFAARIIHPLCRVLSGTDSALKQTALETLCALIFQLGPDYIHFVPTVNKVLIANKVPHENYGRIVSKLQKGEPLPQDLSPDERYGEDDEDLNPAEILTKKLAVNQQHLKAAWEASSKTTKEDWVEWMRRFSVELLRESPQQALRACTPLGSIYNPIARSLFNSAFVSCWTELYDQYQEELVRSIEAALTSPNIPPEILQILLNLAEFMEHDDKALPIDVRILGMYAGKCHAFAKALHYKELEFNAEQNSSAVEALISINNQLQQTDAAFGILRKAQGYTDVELKETWFEKLQRWDEALHSYQRRELEEPDSFEITMGKMRCLHALGEWDLLSSLSKEKWANASQEYRKAIAPLAATAAWGLGKFADMDSYLSVMKEQSPDRAFFASILNIHNNRFEIAIDEIAKARKGLDTELSSLLGESYQRAYLPMIRVQMMAELEEIMLYKQLGIKENREKQASMRKTWMKRLKGLQPNPEVWQRMMKVRQLVISPEEGTDMWIKYTNLCRKNNRMNLANKALQKLLGIESSGEHKVVEYVRENAHKISHPVAYATYKYMWADQHTQQEALDSMKDFTSRLSDDLTMRARAATHPMMGQNGMNGMTNGHPQLFNNMNPFAASNGVNGMGGMNGSSTLNGSAMGVSPAELAECHRLLAKCYLKQGDWQQELQGGEWEHEYVHEILSAYAAATRYNNNWYKAWHAWALANFEVINSITSKADRESTDVPSNMVHDHVVPAIHGFFKSIALSSTSSLQDTLRLLTLWFSHGGLPEVNRTITEGTKSVPIDTWLEVIPQLLARINQPNPTVRQSIHQLLIEVGKAHPQALVFPLTVSMKSDVSRRQRSAKELMEAMREHSPRLVEQADLVSHELIRIAVLWHEQWHEGLEEASRLYFGDHNIDGMFATLAPLHAMLDKGPETLREISFIQSFGRELQEARDWCNTFRTSGEIGDLNQAWDLYYQVFRKIARQLPSLMSLELQYVSPKLKEAHDLELAVPGTYAVGKPVIRIISFDPLASVIQSKQRPRKLEMQGSDGKPHTHILKGHEDIRQDERVMQLFGLCNTLLANDVESRKRHLNIQRYAAVPLSTQSGLLGFVPNSDTLHVLIREYRDSRKILLNIEHRIMLQMAPDYDCLTLMQKVEVFGYALDNTTGQDLYRVLWLKSKSSEAWLDRRTNYTRSLAVMSMVGYILGLGDRHPSNLMLDRVTGKIVHIDFGDCFEVAMHREKYPERVPFRLTRMLTYAMEVSNIEGSYRTTCEHVMRVLRDNKESVMAVLEAFIHDPLLTWRLGHRDSPPEPNYPSERRQSIMGDITDMGSMVRNRHRSSIAPPNEAEAKEVQNARALQVLSRVKEKLTGKDFRPGEELNYQMQVDRLIKEATNLENLCQHYIGWCSFW</sequence>
<evidence type="ECO:0000313" key="18">
    <source>
        <dbReference type="EMBL" id="KAL1606959.1"/>
    </source>
</evidence>
<keyword evidence="7" id="KW-0547">Nucleotide-binding</keyword>
<evidence type="ECO:0000256" key="7">
    <source>
        <dbReference type="ARBA" id="ARBA00022741"/>
    </source>
</evidence>
<evidence type="ECO:0000256" key="5">
    <source>
        <dbReference type="ARBA" id="ARBA00022679"/>
    </source>
</evidence>
<dbReference type="InterPro" id="IPR009076">
    <property type="entry name" value="FRB_dom"/>
</dbReference>
<dbReference type="InterPro" id="IPR015943">
    <property type="entry name" value="WD40/YVTN_repeat-like_dom_sf"/>
</dbReference>
<dbReference type="PANTHER" id="PTHR11139">
    <property type="entry name" value="ATAXIA TELANGIECTASIA MUTATED ATM -RELATED"/>
    <property type="match status" value="1"/>
</dbReference>
<reference evidence="18 19" key="1">
    <citation type="submission" date="2024-02" db="EMBL/GenBank/DDBJ databases">
        <title>De novo assembly and annotation of 12 fungi associated with fruit tree decline syndrome in Ontario, Canada.</title>
        <authorList>
            <person name="Sulman M."/>
            <person name="Ellouze W."/>
            <person name="Ilyukhin E."/>
        </authorList>
    </citation>
    <scope>NUCLEOTIDE SEQUENCE [LARGE SCALE GENOMIC DNA]</scope>
    <source>
        <strain evidence="18 19">M97-236</strain>
    </source>
</reference>
<dbReference type="PANTHER" id="PTHR11139:SF9">
    <property type="entry name" value="SERINE_THREONINE-PROTEIN KINASE MTOR"/>
    <property type="match status" value="1"/>
</dbReference>
<dbReference type="InterPro" id="IPR003152">
    <property type="entry name" value="FATC_dom"/>
</dbReference>
<dbReference type="Pfam" id="PF11865">
    <property type="entry name" value="mTOR_dom"/>
    <property type="match status" value="1"/>
</dbReference>
<evidence type="ECO:0000256" key="2">
    <source>
        <dbReference type="ARBA" id="ARBA00011370"/>
    </source>
</evidence>
<dbReference type="InterPro" id="IPR000403">
    <property type="entry name" value="PI3/4_kinase_cat_dom"/>
</dbReference>
<dbReference type="SMART" id="SM01346">
    <property type="entry name" value="DUF3385"/>
    <property type="match status" value="1"/>
</dbReference>
<dbReference type="PROSITE" id="PS51189">
    <property type="entry name" value="FAT"/>
    <property type="match status" value="1"/>
</dbReference>
<evidence type="ECO:0000256" key="10">
    <source>
        <dbReference type="ARBA" id="ARBA00025079"/>
    </source>
</evidence>
<feature type="domain" description="PI3K/PI4K catalytic" evidence="15">
    <location>
        <begin position="2607"/>
        <end position="2927"/>
    </location>
</feature>
<accession>A0ABR3RS55</accession>
<dbReference type="GO" id="GO:0016301">
    <property type="term" value="F:kinase activity"/>
    <property type="evidence" value="ECO:0007669"/>
    <property type="project" value="UniProtKB-KW"/>
</dbReference>
<comment type="caution">
    <text evidence="18">The sequence shown here is derived from an EMBL/GenBank/DDBJ whole genome shotgun (WGS) entry which is preliminary data.</text>
</comment>
<dbReference type="PROSITE" id="PS50290">
    <property type="entry name" value="PI3_4_KINASE_3"/>
    <property type="match status" value="1"/>
</dbReference>
<dbReference type="InterPro" id="IPR021133">
    <property type="entry name" value="HEAT_type_2"/>
</dbReference>
<evidence type="ECO:0000256" key="14">
    <source>
        <dbReference type="SAM" id="Phobius"/>
    </source>
</evidence>
<dbReference type="InterPro" id="IPR036738">
    <property type="entry name" value="FRB_sf"/>
</dbReference>
<dbReference type="Gene3D" id="3.30.1010.10">
    <property type="entry name" value="Phosphatidylinositol 3-kinase Catalytic Subunit, Chain A, domain 4"/>
    <property type="match status" value="1"/>
</dbReference>
<keyword evidence="4" id="KW-0723">Serine/threonine-protein kinase</keyword>
<dbReference type="InterPro" id="IPR050517">
    <property type="entry name" value="DDR_Repair_Kinase"/>
</dbReference>
<feature type="repeat" description="HEAT" evidence="13">
    <location>
        <begin position="1286"/>
        <end position="1318"/>
    </location>
</feature>
<comment type="catalytic activity">
    <reaction evidence="12">
        <text>L-seryl-[protein] + ATP = O-phospho-L-seryl-[protein] + ADP + H(+)</text>
        <dbReference type="Rhea" id="RHEA:17989"/>
        <dbReference type="Rhea" id="RHEA-COMP:9863"/>
        <dbReference type="Rhea" id="RHEA-COMP:11604"/>
        <dbReference type="ChEBI" id="CHEBI:15378"/>
        <dbReference type="ChEBI" id="CHEBI:29999"/>
        <dbReference type="ChEBI" id="CHEBI:30616"/>
        <dbReference type="ChEBI" id="CHEBI:83421"/>
        <dbReference type="ChEBI" id="CHEBI:456216"/>
        <dbReference type="EC" id="2.7.11.1"/>
    </reaction>
</comment>
<dbReference type="SUPFAM" id="SSF47212">
    <property type="entry name" value="FKBP12-rapamycin-binding domain of FKBP-rapamycin-associated protein (FRAP)"/>
    <property type="match status" value="1"/>
</dbReference>
<dbReference type="InterPro" id="IPR011009">
    <property type="entry name" value="Kinase-like_dom_sf"/>
</dbReference>
<dbReference type="Pfam" id="PF00454">
    <property type="entry name" value="PI3_PI4_kinase"/>
    <property type="match status" value="1"/>
</dbReference>
<evidence type="ECO:0000259" key="16">
    <source>
        <dbReference type="PROSITE" id="PS51189"/>
    </source>
</evidence>
<keyword evidence="9" id="KW-0067">ATP-binding</keyword>
<dbReference type="Pfam" id="PF08771">
    <property type="entry name" value="FRB_dom"/>
    <property type="match status" value="1"/>
</dbReference>
<dbReference type="PROSITE" id="PS51190">
    <property type="entry name" value="FATC"/>
    <property type="match status" value="1"/>
</dbReference>
<dbReference type="InterPro" id="IPR003151">
    <property type="entry name" value="PIK-rel_kinase_FAT"/>
</dbReference>
<comment type="function">
    <text evidence="10">Serine/threonine protein kinase which activates checkpoint signaling upon genotoxic stresses such as ionizing radiation (IR), ultraviolet light (UV), or DNA replication stalling, thereby acting as a DNA damage sensor. Recognizes the substrate consensus sequence [ST]-Q. Phosphorylates histone H2A to form H2AS128ph (gamma-H2A) at sites of DNA damage, involved in the regulation of DNA damage response mechanism. Required for the control of telomere length and genome stability.</text>
</comment>
<feature type="domain" description="FAT" evidence="16">
    <location>
        <begin position="1825"/>
        <end position="2433"/>
    </location>
</feature>
<dbReference type="InterPro" id="IPR016024">
    <property type="entry name" value="ARM-type_fold"/>
</dbReference>
<keyword evidence="14" id="KW-0472">Membrane</keyword>
<evidence type="ECO:0000259" key="15">
    <source>
        <dbReference type="PROSITE" id="PS50290"/>
    </source>
</evidence>
<dbReference type="PROSITE" id="PS00916">
    <property type="entry name" value="PI3_4_KINASE_2"/>
    <property type="match status" value="1"/>
</dbReference>
<evidence type="ECO:0000256" key="6">
    <source>
        <dbReference type="ARBA" id="ARBA00022737"/>
    </source>
</evidence>
<dbReference type="Gene3D" id="1.20.120.150">
    <property type="entry name" value="FKBP12-rapamycin binding domain"/>
    <property type="match status" value="1"/>
</dbReference>
<dbReference type="EMBL" id="JAKIXB020000007">
    <property type="protein sequence ID" value="KAL1606959.1"/>
    <property type="molecule type" value="Genomic_DNA"/>
</dbReference>
<evidence type="ECO:0000256" key="13">
    <source>
        <dbReference type="PROSITE-ProRule" id="PRU00103"/>
    </source>
</evidence>
<proteinExistence type="inferred from homology"/>
<dbReference type="InterPro" id="IPR026683">
    <property type="entry name" value="TOR_cat"/>
</dbReference>